<accession>A0A8S3VIB1</accession>
<evidence type="ECO:0000313" key="4">
    <source>
        <dbReference type="Proteomes" id="UP000683360"/>
    </source>
</evidence>
<dbReference type="InterPro" id="IPR011042">
    <property type="entry name" value="6-blade_b-propeller_TolB-like"/>
</dbReference>
<dbReference type="InterPro" id="IPR000315">
    <property type="entry name" value="Znf_B-box"/>
</dbReference>
<keyword evidence="4" id="KW-1185">Reference proteome</keyword>
<feature type="domain" description="B box-type" evidence="2">
    <location>
        <begin position="29"/>
        <end position="70"/>
    </location>
</feature>
<keyword evidence="1" id="KW-0863">Zinc-finger</keyword>
<sequence>MADSNLKTKDQIAVGCSDNQESSSNDISFRGMKCKEHTMKGCSFYCKDCKEFICDKCITKAHKEHDVVDEEDYNTELNELLKTQKETEIELSKMSWSKVSPITSGSAEVRDKTEQQQKPEIKVIRQFATDSTLVYGLTTCSGDFMLMMLNDYVYGNLNYMYQAGGYTPHMQIKSCKCFRVFDIAVDSTNNILLSVQGESVLRVFNVTTKQISNSNYNVAPLITQGIHVTRERKVIIGCVTPEARGKQVVIVMDEAGNHVNQYDFDDNTKEALFTEPCRISSTSNGNICVVDLDQSPVGRIVVLQQAGNIKQVYHGHQDRPFKPTDILTTPLDNIVVTDCYNHTLHILSCDGVFITYIKTEDLGITAPYCLAYSGSGTFYIGCSTRSEWPPSVQAKIFQVQYSGF</sequence>
<keyword evidence="1" id="KW-0479">Metal-binding</keyword>
<keyword evidence="1" id="KW-0862">Zinc</keyword>
<proteinExistence type="predicted"/>
<dbReference type="EMBL" id="CAJPWZ010003318">
    <property type="protein sequence ID" value="CAG2256940.1"/>
    <property type="molecule type" value="Genomic_DNA"/>
</dbReference>
<dbReference type="AlphaFoldDB" id="A0A8S3VIB1"/>
<dbReference type="GO" id="GO:0008270">
    <property type="term" value="F:zinc ion binding"/>
    <property type="evidence" value="ECO:0007669"/>
    <property type="project" value="UniProtKB-KW"/>
</dbReference>
<reference evidence="3" key="1">
    <citation type="submission" date="2021-03" db="EMBL/GenBank/DDBJ databases">
        <authorList>
            <person name="Bekaert M."/>
        </authorList>
    </citation>
    <scope>NUCLEOTIDE SEQUENCE</scope>
</reference>
<dbReference type="CDD" id="cd19756">
    <property type="entry name" value="Bbox2"/>
    <property type="match status" value="1"/>
</dbReference>
<dbReference type="PROSITE" id="PS50119">
    <property type="entry name" value="ZF_BBOX"/>
    <property type="match status" value="1"/>
</dbReference>
<dbReference type="Gene3D" id="2.120.10.30">
    <property type="entry name" value="TolB, C-terminal domain"/>
    <property type="match status" value="1"/>
</dbReference>
<organism evidence="3 4">
    <name type="scientific">Mytilus edulis</name>
    <name type="common">Blue mussel</name>
    <dbReference type="NCBI Taxonomy" id="6550"/>
    <lineage>
        <taxon>Eukaryota</taxon>
        <taxon>Metazoa</taxon>
        <taxon>Spiralia</taxon>
        <taxon>Lophotrochozoa</taxon>
        <taxon>Mollusca</taxon>
        <taxon>Bivalvia</taxon>
        <taxon>Autobranchia</taxon>
        <taxon>Pteriomorphia</taxon>
        <taxon>Mytilida</taxon>
        <taxon>Mytiloidea</taxon>
        <taxon>Mytilidae</taxon>
        <taxon>Mytilinae</taxon>
        <taxon>Mytilus</taxon>
    </lineage>
</organism>
<evidence type="ECO:0000259" key="2">
    <source>
        <dbReference type="PROSITE" id="PS50119"/>
    </source>
</evidence>
<dbReference type="SUPFAM" id="SSF101898">
    <property type="entry name" value="NHL repeat"/>
    <property type="match status" value="1"/>
</dbReference>
<dbReference type="Pfam" id="PF00643">
    <property type="entry name" value="zf-B_box"/>
    <property type="match status" value="1"/>
</dbReference>
<name>A0A8S3VIB1_MYTED</name>
<comment type="caution">
    <text evidence="3">The sequence shown here is derived from an EMBL/GenBank/DDBJ whole genome shotgun (WGS) entry which is preliminary data.</text>
</comment>
<evidence type="ECO:0000256" key="1">
    <source>
        <dbReference type="PROSITE-ProRule" id="PRU00024"/>
    </source>
</evidence>
<dbReference type="Gene3D" id="3.30.160.60">
    <property type="entry name" value="Classic Zinc Finger"/>
    <property type="match status" value="1"/>
</dbReference>
<gene>
    <name evidence="3" type="ORF">MEDL_68153</name>
</gene>
<dbReference type="OrthoDB" id="6080121at2759"/>
<dbReference type="SUPFAM" id="SSF57845">
    <property type="entry name" value="B-box zinc-binding domain"/>
    <property type="match status" value="1"/>
</dbReference>
<evidence type="ECO:0000313" key="3">
    <source>
        <dbReference type="EMBL" id="CAG2256940.1"/>
    </source>
</evidence>
<protein>
    <recommendedName>
        <fullName evidence="2">B box-type domain-containing protein</fullName>
    </recommendedName>
</protein>
<dbReference type="Proteomes" id="UP000683360">
    <property type="component" value="Unassembled WGS sequence"/>
</dbReference>